<feature type="non-terminal residue" evidence="2">
    <location>
        <position position="105"/>
    </location>
</feature>
<evidence type="ECO:0000313" key="2">
    <source>
        <dbReference type="EMBL" id="MES1923366.1"/>
    </source>
</evidence>
<dbReference type="InterPro" id="IPR051092">
    <property type="entry name" value="FYVE_RhoGEF_PH"/>
</dbReference>
<protein>
    <recommendedName>
        <fullName evidence="1">PH domain-containing protein</fullName>
    </recommendedName>
</protein>
<dbReference type="Proteomes" id="UP001439008">
    <property type="component" value="Unassembled WGS sequence"/>
</dbReference>
<dbReference type="PANTHER" id="PTHR12673">
    <property type="entry name" value="FACIOGENITAL DYSPLASIA PROTEIN"/>
    <property type="match status" value="1"/>
</dbReference>
<name>A0ABV2AV94_9EUKA</name>
<reference evidence="2 3" key="1">
    <citation type="journal article" date="2024" name="BMC Biol.">
        <title>Comparative genomics of Ascetosporea gives new insight into the evolutionary basis for animal parasitism in Rhizaria.</title>
        <authorList>
            <person name="Hiltunen Thoren M."/>
            <person name="Onut-Brannstrom I."/>
            <person name="Alfjorden A."/>
            <person name="Peckova H."/>
            <person name="Swords F."/>
            <person name="Hooper C."/>
            <person name="Holzer A.S."/>
            <person name="Bass D."/>
            <person name="Burki F."/>
        </authorList>
    </citation>
    <scope>NUCLEOTIDE SEQUENCE [LARGE SCALE GENOMIC DNA]</scope>
    <source>
        <strain evidence="2">20-A016</strain>
    </source>
</reference>
<accession>A0ABV2AV94</accession>
<dbReference type="InterPro" id="IPR001849">
    <property type="entry name" value="PH_domain"/>
</dbReference>
<comment type="caution">
    <text evidence="2">The sequence shown here is derived from an EMBL/GenBank/DDBJ whole genome shotgun (WGS) entry which is preliminary data.</text>
</comment>
<dbReference type="Gene3D" id="2.30.29.30">
    <property type="entry name" value="Pleckstrin-homology domain (PH domain)/Phosphotyrosine-binding domain (PTB)"/>
    <property type="match status" value="1"/>
</dbReference>
<organism evidence="2 3">
    <name type="scientific">Bonamia ostreae</name>
    <dbReference type="NCBI Taxonomy" id="126728"/>
    <lineage>
        <taxon>Eukaryota</taxon>
        <taxon>Sar</taxon>
        <taxon>Rhizaria</taxon>
        <taxon>Endomyxa</taxon>
        <taxon>Ascetosporea</taxon>
        <taxon>Haplosporida</taxon>
        <taxon>Bonamia</taxon>
    </lineage>
</organism>
<dbReference type="SUPFAM" id="SSF50729">
    <property type="entry name" value="PH domain-like"/>
    <property type="match status" value="1"/>
</dbReference>
<evidence type="ECO:0000313" key="3">
    <source>
        <dbReference type="Proteomes" id="UP001439008"/>
    </source>
</evidence>
<keyword evidence="3" id="KW-1185">Reference proteome</keyword>
<evidence type="ECO:0000259" key="1">
    <source>
        <dbReference type="PROSITE" id="PS50003"/>
    </source>
</evidence>
<gene>
    <name evidence="2" type="ORF">MHBO_004931</name>
</gene>
<dbReference type="EMBL" id="JBDODL010005834">
    <property type="protein sequence ID" value="MES1923366.1"/>
    <property type="molecule type" value="Genomic_DNA"/>
</dbReference>
<dbReference type="Pfam" id="PF00169">
    <property type="entry name" value="PH"/>
    <property type="match status" value="1"/>
</dbReference>
<dbReference type="PROSITE" id="PS50003">
    <property type="entry name" value="PH_DOMAIN"/>
    <property type="match status" value="1"/>
</dbReference>
<feature type="domain" description="PH" evidence="1">
    <location>
        <begin position="11"/>
        <end position="105"/>
    </location>
</feature>
<sequence>DDVVFLEPKRKFIYSATLTKICRNSKKKYTFFLFSDILVYASKSGRKYKLHRKLEINSAFNYQDLTDGEFGDNRIQISTSIKSFEVHCENKQQKQIWIDHFKNVM</sequence>
<dbReference type="InterPro" id="IPR011993">
    <property type="entry name" value="PH-like_dom_sf"/>
</dbReference>
<proteinExistence type="predicted"/>
<feature type="non-terminal residue" evidence="2">
    <location>
        <position position="1"/>
    </location>
</feature>
<dbReference type="PANTHER" id="PTHR12673:SF159">
    <property type="entry name" value="LD03170P"/>
    <property type="match status" value="1"/>
</dbReference>